<name>A0A1R2D3Q2_9CILI</name>
<keyword evidence="2" id="KW-1185">Reference proteome</keyword>
<organism evidence="1 2">
    <name type="scientific">Stentor coeruleus</name>
    <dbReference type="NCBI Taxonomy" id="5963"/>
    <lineage>
        <taxon>Eukaryota</taxon>
        <taxon>Sar</taxon>
        <taxon>Alveolata</taxon>
        <taxon>Ciliophora</taxon>
        <taxon>Postciliodesmatophora</taxon>
        <taxon>Heterotrichea</taxon>
        <taxon>Heterotrichida</taxon>
        <taxon>Stentoridae</taxon>
        <taxon>Stentor</taxon>
    </lineage>
</organism>
<dbReference type="OrthoDB" id="297288at2759"/>
<evidence type="ECO:0000313" key="1">
    <source>
        <dbReference type="EMBL" id="OMJ95851.1"/>
    </source>
</evidence>
<dbReference type="EMBL" id="MPUH01000006">
    <property type="protein sequence ID" value="OMJ95851.1"/>
    <property type="molecule type" value="Genomic_DNA"/>
</dbReference>
<gene>
    <name evidence="1" type="ORF">SteCoe_570</name>
</gene>
<reference evidence="1 2" key="1">
    <citation type="submission" date="2016-11" db="EMBL/GenBank/DDBJ databases">
        <title>The macronuclear genome of Stentor coeruleus: a giant cell with tiny introns.</title>
        <authorList>
            <person name="Slabodnick M."/>
            <person name="Ruby J.G."/>
            <person name="Reiff S.B."/>
            <person name="Swart E.C."/>
            <person name="Gosai S."/>
            <person name="Prabakaran S."/>
            <person name="Witkowska E."/>
            <person name="Larue G.E."/>
            <person name="Fisher S."/>
            <person name="Freeman R.M."/>
            <person name="Gunawardena J."/>
            <person name="Chu W."/>
            <person name="Stover N.A."/>
            <person name="Gregory B.D."/>
            <person name="Nowacki M."/>
            <person name="Derisi J."/>
            <person name="Roy S.W."/>
            <person name="Marshall W.F."/>
            <person name="Sood P."/>
        </authorList>
    </citation>
    <scope>NUCLEOTIDE SEQUENCE [LARGE SCALE GENOMIC DNA]</scope>
    <source>
        <strain evidence="1">WM001</strain>
    </source>
</reference>
<dbReference type="AlphaFoldDB" id="A0A1R2D3Q2"/>
<sequence>MKCTLPKDYAMKLIDKEIQLEGDCHLQVLTELVELYRVGIEYYEDIKDHRYWDFQNRLQKILLRPQVLQLMQVENQKYQDAHGNPRLRQRSQTHVPISSQEKVKLFEKNKKELTLKLEDTNAYQIANKTKTATKVVENQQGKTEEVISKAIDDIKSQEFNLNERLKQRKKRIIDCSLDSETNPSTTKDQSPGFTFPASPMCIQIDSSNNSSFFFEFGDEKSVNISLQKAEELEGIIEKIMEDNFMEKTDRVTEIKVKYETQINEYSGQGGIFANIINEMKMKMQEEIEYVTKELDLKRKDAIAKAKDEYSDFFNLSTGIN</sequence>
<dbReference type="Proteomes" id="UP000187209">
    <property type="component" value="Unassembled WGS sequence"/>
</dbReference>
<accession>A0A1R2D3Q2</accession>
<comment type="caution">
    <text evidence="1">The sequence shown here is derived from an EMBL/GenBank/DDBJ whole genome shotgun (WGS) entry which is preliminary data.</text>
</comment>
<protein>
    <submittedName>
        <fullName evidence="1">Uncharacterized protein</fullName>
    </submittedName>
</protein>
<proteinExistence type="predicted"/>
<evidence type="ECO:0000313" key="2">
    <source>
        <dbReference type="Proteomes" id="UP000187209"/>
    </source>
</evidence>